<reference evidence="3" key="1">
    <citation type="submission" date="2025-08" db="UniProtKB">
        <authorList>
            <consortium name="RefSeq"/>
        </authorList>
    </citation>
    <scope>IDENTIFICATION</scope>
</reference>
<evidence type="ECO:0000313" key="3">
    <source>
        <dbReference type="RefSeq" id="XP_016439874.1"/>
    </source>
</evidence>
<name>A0A1S3XJ49_TOBAC</name>
<dbReference type="PaxDb" id="4097-A0A1S3XJ49"/>
<sequence length="212" mass="24794">MRLGGPHKRNLRTLVRTTFALVIKQRYVAQNWSQVTAPDLFLHEEGYNISKLHTFDDLKDILYGGSYTINSIPMILKQWTLEFDLTTEFLTEIRLWITLPNLPMSCWGNKALSKIASAIGKPLFADECTSNQMRISYARILVEANVTKKLPTELTLQDPYGRMFQQQAIYEWKPHYCAECMNIGHDCELTKRENKEEHPRGRKRQEKVTTRW</sequence>
<dbReference type="PANTHER" id="PTHR33233">
    <property type="entry name" value="ENDONUCLEASE/EXONUCLEASE/PHOSPHATASE"/>
    <property type="match status" value="1"/>
</dbReference>
<dbReference type="OrthoDB" id="1751950at2759"/>
<accession>A0A1S3XJ49</accession>
<evidence type="ECO:0000256" key="1">
    <source>
        <dbReference type="SAM" id="MobiDB-lite"/>
    </source>
</evidence>
<feature type="domain" description="DUF4283" evidence="2">
    <location>
        <begin position="25"/>
        <end position="86"/>
    </location>
</feature>
<organism evidence="3">
    <name type="scientific">Nicotiana tabacum</name>
    <name type="common">Common tobacco</name>
    <dbReference type="NCBI Taxonomy" id="4097"/>
    <lineage>
        <taxon>Eukaryota</taxon>
        <taxon>Viridiplantae</taxon>
        <taxon>Streptophyta</taxon>
        <taxon>Embryophyta</taxon>
        <taxon>Tracheophyta</taxon>
        <taxon>Spermatophyta</taxon>
        <taxon>Magnoliopsida</taxon>
        <taxon>eudicotyledons</taxon>
        <taxon>Gunneridae</taxon>
        <taxon>Pentapetalae</taxon>
        <taxon>asterids</taxon>
        <taxon>lamiids</taxon>
        <taxon>Solanales</taxon>
        <taxon>Solanaceae</taxon>
        <taxon>Nicotianoideae</taxon>
        <taxon>Nicotianeae</taxon>
        <taxon>Nicotiana</taxon>
    </lineage>
</organism>
<evidence type="ECO:0000259" key="2">
    <source>
        <dbReference type="Pfam" id="PF14111"/>
    </source>
</evidence>
<dbReference type="AlphaFoldDB" id="A0A1S3XJ49"/>
<dbReference type="Pfam" id="PF14111">
    <property type="entry name" value="DUF4283"/>
    <property type="match status" value="1"/>
</dbReference>
<gene>
    <name evidence="3" type="primary">LOC107765715</name>
</gene>
<dbReference type="KEGG" id="nta:107765715"/>
<proteinExistence type="predicted"/>
<dbReference type="PANTHER" id="PTHR33233:SF17">
    <property type="entry name" value="DUF4283 DOMAIN-CONTAINING PROTEIN"/>
    <property type="match status" value="1"/>
</dbReference>
<dbReference type="InterPro" id="IPR025558">
    <property type="entry name" value="DUF4283"/>
</dbReference>
<feature type="region of interest" description="Disordered" evidence="1">
    <location>
        <begin position="192"/>
        <end position="212"/>
    </location>
</feature>
<protein>
    <recommendedName>
        <fullName evidence="2">DUF4283 domain-containing protein</fullName>
    </recommendedName>
</protein>
<dbReference type="RefSeq" id="XP_016439874.1">
    <property type="nucleotide sequence ID" value="XM_016584388.1"/>
</dbReference>